<gene>
    <name evidence="3" type="ORF">MCNOR_0821</name>
</gene>
<dbReference type="Gene3D" id="3.40.50.720">
    <property type="entry name" value="NAD(P)-binding Rossmann-like Domain"/>
    <property type="match status" value="1"/>
</dbReference>
<dbReference type="InterPro" id="IPR036291">
    <property type="entry name" value="NAD(P)-bd_dom_sf"/>
</dbReference>
<dbReference type="SUPFAM" id="SSF51735">
    <property type="entry name" value="NAD(P)-binding Rossmann-fold domains"/>
    <property type="match status" value="1"/>
</dbReference>
<sequence>MARTVLIVGCGDIGRRVARLESAEGRGVYGLARSPETAARLVRQGIAAVHGDLDKPDSLAGLSGGWTTLYYFAPPPAAGDGDPRLAVFFEALPVRRLPGKVVYVSTSGVYGDCGGDWVDEGRPPRPQNARSRRRLAAEETLMAWSRRYGVTVVILRVPGIYGPGRLPLERLRAGVPVVRQEESPYSNRIHADDLAEVCVAAGRRTAAEGVYNVSDGHPTTLTDYFHAVADRFGLPRPPAISLAEARRVLSPEMLSFMEESKRLDNGRMLRELRPRLHYPDLERGLAARSGGHPQGFQVAPCADGLRVFGHRPT</sequence>
<organism evidence="3 4">
    <name type="scientific">Methylococcus capsulatus</name>
    <dbReference type="NCBI Taxonomy" id="414"/>
    <lineage>
        <taxon>Bacteria</taxon>
        <taxon>Pseudomonadati</taxon>
        <taxon>Pseudomonadota</taxon>
        <taxon>Gammaproteobacteria</taxon>
        <taxon>Methylococcales</taxon>
        <taxon>Methylococcaceae</taxon>
        <taxon>Methylococcus</taxon>
    </lineage>
</organism>
<dbReference type="Pfam" id="PF02254">
    <property type="entry name" value="TrkA_N"/>
    <property type="match status" value="1"/>
</dbReference>
<dbReference type="GO" id="GO:0006813">
    <property type="term" value="P:potassium ion transport"/>
    <property type="evidence" value="ECO:0007669"/>
    <property type="project" value="InterPro"/>
</dbReference>
<feature type="domain" description="RCK N-terminal" evidence="2">
    <location>
        <begin position="5"/>
        <end position="60"/>
    </location>
</feature>
<dbReference type="InterPro" id="IPR051783">
    <property type="entry name" value="NAD(P)-dependent_oxidoreduct"/>
</dbReference>
<reference evidence="3" key="1">
    <citation type="submission" date="2023-03" db="EMBL/GenBank/DDBJ databases">
        <authorList>
            <person name="Pearce D."/>
        </authorList>
    </citation>
    <scope>NUCLEOTIDE SEQUENCE</scope>
    <source>
        <strain evidence="3">Mc</strain>
    </source>
</reference>
<dbReference type="EMBL" id="OX458332">
    <property type="protein sequence ID" value="CAI8760181.1"/>
    <property type="molecule type" value="Genomic_DNA"/>
</dbReference>
<dbReference type="InterPro" id="IPR001509">
    <property type="entry name" value="Epimerase_deHydtase"/>
</dbReference>
<dbReference type="GO" id="GO:0004029">
    <property type="term" value="F:aldehyde dehydrogenase (NAD+) activity"/>
    <property type="evidence" value="ECO:0007669"/>
    <property type="project" value="TreeGrafter"/>
</dbReference>
<evidence type="ECO:0000259" key="1">
    <source>
        <dbReference type="Pfam" id="PF01370"/>
    </source>
</evidence>
<evidence type="ECO:0008006" key="5">
    <source>
        <dbReference type="Google" id="ProtNLM"/>
    </source>
</evidence>
<dbReference type="PANTHER" id="PTHR48079:SF6">
    <property type="entry name" value="NAD(P)-BINDING DOMAIN-CONTAINING PROTEIN-RELATED"/>
    <property type="match status" value="1"/>
</dbReference>
<dbReference type="AlphaFoldDB" id="A0AA35UNP7"/>
<accession>A0AA35UNP7</accession>
<evidence type="ECO:0000313" key="3">
    <source>
        <dbReference type="EMBL" id="CAI8760181.1"/>
    </source>
</evidence>
<proteinExistence type="predicted"/>
<dbReference type="PANTHER" id="PTHR48079">
    <property type="entry name" value="PROTEIN YEEZ"/>
    <property type="match status" value="1"/>
</dbReference>
<dbReference type="RefSeq" id="WP_017364238.1">
    <property type="nucleotide sequence ID" value="NZ_OX458332.1"/>
</dbReference>
<dbReference type="Proteomes" id="UP001158598">
    <property type="component" value="Chromosome"/>
</dbReference>
<feature type="domain" description="NAD-dependent epimerase/dehydratase" evidence="1">
    <location>
        <begin position="99"/>
        <end position="213"/>
    </location>
</feature>
<protein>
    <recommendedName>
        <fullName evidence="5">NAD(P)-dependent oxidoreductase</fullName>
    </recommendedName>
</protein>
<dbReference type="InterPro" id="IPR003148">
    <property type="entry name" value="RCK_N"/>
</dbReference>
<evidence type="ECO:0000313" key="4">
    <source>
        <dbReference type="Proteomes" id="UP001158598"/>
    </source>
</evidence>
<dbReference type="Pfam" id="PF01370">
    <property type="entry name" value="Epimerase"/>
    <property type="match status" value="1"/>
</dbReference>
<dbReference type="CDD" id="cd05266">
    <property type="entry name" value="SDR_a4"/>
    <property type="match status" value="1"/>
</dbReference>
<name>A0AA35UNP7_METCP</name>
<dbReference type="GO" id="GO:0005737">
    <property type="term" value="C:cytoplasm"/>
    <property type="evidence" value="ECO:0007669"/>
    <property type="project" value="TreeGrafter"/>
</dbReference>
<evidence type="ECO:0000259" key="2">
    <source>
        <dbReference type="Pfam" id="PF02254"/>
    </source>
</evidence>